<dbReference type="PANTHER" id="PTHR43053">
    <property type="entry name" value="GLYCOSIDASE FAMILY 31"/>
    <property type="match status" value="1"/>
</dbReference>
<dbReference type="PANTHER" id="PTHR43053:SF3">
    <property type="entry name" value="ALPHA-GALACTOSIDASE C-RELATED"/>
    <property type="match status" value="1"/>
</dbReference>
<organism evidence="4 5">
    <name type="scientific">Streptomyces hoynatensis</name>
    <dbReference type="NCBI Taxonomy" id="1141874"/>
    <lineage>
        <taxon>Bacteria</taxon>
        <taxon>Bacillati</taxon>
        <taxon>Actinomycetota</taxon>
        <taxon>Actinomycetes</taxon>
        <taxon>Kitasatosporales</taxon>
        <taxon>Streptomycetaceae</taxon>
        <taxon>Streptomyces</taxon>
    </lineage>
</organism>
<comment type="caution">
    <text evidence="4">The sequence shown here is derived from an EMBL/GenBank/DDBJ whole genome shotgun (WGS) entry which is preliminary data.</text>
</comment>
<keyword evidence="1" id="KW-0378">Hydrolase</keyword>
<evidence type="ECO:0000313" key="5">
    <source>
        <dbReference type="Proteomes" id="UP000272474"/>
    </source>
</evidence>
<protein>
    <submittedName>
        <fullName evidence="4">Alpha-galactosidase</fullName>
    </submittedName>
</protein>
<keyword evidence="2" id="KW-0326">Glycosidase</keyword>
<evidence type="ECO:0000256" key="3">
    <source>
        <dbReference type="SAM" id="MobiDB-lite"/>
    </source>
</evidence>
<dbReference type="InterPro" id="IPR017853">
    <property type="entry name" value="GH"/>
</dbReference>
<dbReference type="RefSeq" id="WP_120680249.1">
    <property type="nucleotide sequence ID" value="NZ_RBAL01000008.1"/>
</dbReference>
<dbReference type="OrthoDB" id="9758822at2"/>
<gene>
    <name evidence="4" type="ORF">D7294_16195</name>
</gene>
<dbReference type="SUPFAM" id="SSF51445">
    <property type="entry name" value="(Trans)glycosidases"/>
    <property type="match status" value="1"/>
</dbReference>
<feature type="region of interest" description="Disordered" evidence="3">
    <location>
        <begin position="95"/>
        <end position="114"/>
    </location>
</feature>
<accession>A0A3A9YZ99</accession>
<dbReference type="Gene3D" id="2.70.98.60">
    <property type="entry name" value="alpha-galactosidase from lactobacil brevis"/>
    <property type="match status" value="1"/>
</dbReference>
<dbReference type="InterPro" id="IPR013785">
    <property type="entry name" value="Aldolase_TIM"/>
</dbReference>
<dbReference type="Gene3D" id="3.20.20.70">
    <property type="entry name" value="Aldolase class I"/>
    <property type="match status" value="1"/>
</dbReference>
<reference evidence="4 5" key="1">
    <citation type="journal article" date="2014" name="Int. J. Syst. Evol. Microbiol.">
        <title>Streptomyces hoynatensis sp. nov., isolated from deep marine sediment.</title>
        <authorList>
            <person name="Veyisoglu A."/>
            <person name="Sahin N."/>
        </authorList>
    </citation>
    <scope>NUCLEOTIDE SEQUENCE [LARGE SCALE GENOMIC DNA]</scope>
    <source>
        <strain evidence="4 5">KCTC 29097</strain>
    </source>
</reference>
<evidence type="ECO:0000313" key="4">
    <source>
        <dbReference type="EMBL" id="RKN41265.1"/>
    </source>
</evidence>
<name>A0A3A9YZ99_9ACTN</name>
<dbReference type="EMBL" id="RBAL01000008">
    <property type="protein sequence ID" value="RKN41265.1"/>
    <property type="molecule type" value="Genomic_DNA"/>
</dbReference>
<dbReference type="CDD" id="cd14791">
    <property type="entry name" value="GH36"/>
    <property type="match status" value="1"/>
</dbReference>
<keyword evidence="5" id="KW-1185">Reference proteome</keyword>
<evidence type="ECO:0000256" key="2">
    <source>
        <dbReference type="ARBA" id="ARBA00023295"/>
    </source>
</evidence>
<dbReference type="InterPro" id="IPR050985">
    <property type="entry name" value="Alpha-glycosidase_related"/>
</dbReference>
<dbReference type="AlphaFoldDB" id="A0A3A9YZ99"/>
<dbReference type="InterPro" id="IPR002252">
    <property type="entry name" value="Glyco_hydro_36"/>
</dbReference>
<dbReference type="GO" id="GO:0016052">
    <property type="term" value="P:carbohydrate catabolic process"/>
    <property type="evidence" value="ECO:0007669"/>
    <property type="project" value="InterPro"/>
</dbReference>
<dbReference type="InterPro" id="IPR038417">
    <property type="entry name" value="Alpga-gal_N_sf"/>
</dbReference>
<sequence length="739" mass="79319">MRDRTAPHDPAARSHLTWTGGGVRLVLGIGGDRPAALLSLRPAGAPPLADPAAADEAAAPLAELQVLGHGRFPGSHRYADTTVGAALRYTGHTEATVSPADQEGPQGPAGAEGGRGWAELRVEQAEERTGLRVTTVFRAAEGVPAVRTWTEVHAAEGHQARLQAVTSAVTGAFLADSGRQVDGVDAVFGDSDWVAESRWRRVPLREAGLAEMDPDVHHHASRGRLAVTSRSSWSTGERLPTGALVAADDSWALAWQIEHNGAWHWEVGERRVGAYLALLGPTDAEHQWSTVVAPGRPFTSVPVSLAVAAGGVDEAFGALTRQRRALRAGRARALPVVFNDYMNTLMGNPTTEKLLPLIDAAAEAGADYFCIDAGWYDEDGKWWDSVGEWLPSRTRFPGGLGEVIDRITARGMTPGIWLEPEVVGVRSPVAGRLPEEAFFRRHGSRVVEHGRYHLDLRHPAARAHVDEVVDRLIAEFGIGFFKFDYNIMPGPGTDLGGLAPGEGLLGHNRAHLAWLDALLRRHPDLLIENCASGAMRMDYAMLSRLHLQSTSDQQNPLLYPPIAAAAPASVLPEQAGNWAYTQPEMTVEGSAFTLATGILGRLYLSGYLNRMTPGQLALVREAVAVHKALRPEIAAGLPCWPLGLTGTPGPWVAMGLTPQDPAGDSLLTLWRRPGAAPEIEVPMPHLRGADVEPEVLFPGPGHGAAEWSLTWRPESGVLRLAVPGAGPEATARVVRLRRR</sequence>
<dbReference type="GO" id="GO:0004557">
    <property type="term" value="F:alpha-galactosidase activity"/>
    <property type="evidence" value="ECO:0007669"/>
    <property type="project" value="InterPro"/>
</dbReference>
<dbReference type="Proteomes" id="UP000272474">
    <property type="component" value="Unassembled WGS sequence"/>
</dbReference>
<dbReference type="Pfam" id="PF02065">
    <property type="entry name" value="Melibiase"/>
    <property type="match status" value="1"/>
</dbReference>
<evidence type="ECO:0000256" key="1">
    <source>
        <dbReference type="ARBA" id="ARBA00022801"/>
    </source>
</evidence>
<proteinExistence type="predicted"/>